<reference evidence="1" key="1">
    <citation type="submission" date="2013-11" db="EMBL/GenBank/DDBJ databases">
        <title>Microbial diversity, functional groups and degradation webs in Northern and Southern Mediterranean and Red Sea marine crude oil polluted sites.</title>
        <authorList>
            <person name="Daffonchio D."/>
            <person name="Mapelli F."/>
            <person name="Ferrer M."/>
            <person name="Richter M."/>
            <person name="Cherif A."/>
            <person name="Malkawi H.I."/>
            <person name="Yakimov M.M."/>
            <person name="Abdel-Fattah Y.R."/>
            <person name="Blaghen M."/>
            <person name="Golyshin P.N."/>
            <person name="Kalogerakis N."/>
            <person name="Boon N."/>
            <person name="Magagnini M."/>
            <person name="Fava F."/>
        </authorList>
    </citation>
    <scope>NUCLEOTIDE SEQUENCE</scope>
</reference>
<evidence type="ECO:0000313" key="1">
    <source>
        <dbReference type="EMBL" id="KTF06203.1"/>
    </source>
</evidence>
<proteinExistence type="predicted"/>
<organism evidence="1">
    <name type="scientific">marine sediment metagenome</name>
    <dbReference type="NCBI Taxonomy" id="412755"/>
    <lineage>
        <taxon>unclassified sequences</taxon>
        <taxon>metagenomes</taxon>
        <taxon>ecological metagenomes</taxon>
    </lineage>
</organism>
<accession>A0A1B6NS53</accession>
<dbReference type="EMBL" id="AYSL01001302">
    <property type="protein sequence ID" value="KTF06203.1"/>
    <property type="molecule type" value="Genomic_DNA"/>
</dbReference>
<gene>
    <name evidence="1" type="ORF">MGSAQ_002300</name>
</gene>
<name>A0A1B6NS53_9ZZZZ</name>
<sequence length="39" mass="4373">MMTTLIMPSPAKTMQSVATTKKPIVFNFFGNHQLTSLPY</sequence>
<protein>
    <submittedName>
        <fullName evidence="1">Uncharacterized protein</fullName>
    </submittedName>
</protein>
<comment type="caution">
    <text evidence="1">The sequence shown here is derived from an EMBL/GenBank/DDBJ whole genome shotgun (WGS) entry which is preliminary data.</text>
</comment>
<dbReference type="AlphaFoldDB" id="A0A1B6NS53"/>